<dbReference type="AlphaFoldDB" id="A0A428NKY1"/>
<name>A0A428NKY1_9HYPO</name>
<dbReference type="STRING" id="1325734.A0A428NKY1"/>
<gene>
    <name evidence="2" type="ORF">CEP54_015816</name>
</gene>
<evidence type="ECO:0000256" key="1">
    <source>
        <dbReference type="SAM" id="SignalP"/>
    </source>
</evidence>
<keyword evidence="3" id="KW-1185">Reference proteome</keyword>
<evidence type="ECO:0000313" key="2">
    <source>
        <dbReference type="EMBL" id="RSL41473.1"/>
    </source>
</evidence>
<dbReference type="Proteomes" id="UP000288168">
    <property type="component" value="Unassembled WGS sequence"/>
</dbReference>
<feature type="signal peptide" evidence="1">
    <location>
        <begin position="1"/>
        <end position="17"/>
    </location>
</feature>
<comment type="caution">
    <text evidence="2">The sequence shown here is derived from an EMBL/GenBank/DDBJ whole genome shotgun (WGS) entry which is preliminary data.</text>
</comment>
<organism evidence="2 3">
    <name type="scientific">Fusarium duplospermum</name>
    <dbReference type="NCBI Taxonomy" id="1325734"/>
    <lineage>
        <taxon>Eukaryota</taxon>
        <taxon>Fungi</taxon>
        <taxon>Dikarya</taxon>
        <taxon>Ascomycota</taxon>
        <taxon>Pezizomycotina</taxon>
        <taxon>Sordariomycetes</taxon>
        <taxon>Hypocreomycetidae</taxon>
        <taxon>Hypocreales</taxon>
        <taxon>Nectriaceae</taxon>
        <taxon>Fusarium</taxon>
        <taxon>Fusarium solani species complex</taxon>
    </lineage>
</organism>
<reference evidence="2 3" key="1">
    <citation type="submission" date="2017-06" db="EMBL/GenBank/DDBJ databases">
        <title>Comparative genomic analysis of Ambrosia Fusariam Clade fungi.</title>
        <authorList>
            <person name="Stajich J.E."/>
            <person name="Carrillo J."/>
            <person name="Kijimoto T."/>
            <person name="Eskalen A."/>
            <person name="O'Donnell K."/>
            <person name="Kasson M."/>
        </authorList>
    </citation>
    <scope>NUCLEOTIDE SEQUENCE [LARGE SCALE GENOMIC DNA]</scope>
    <source>
        <strain evidence="2 3">NRRL62584</strain>
    </source>
</reference>
<accession>A0A428NKY1</accession>
<evidence type="ECO:0000313" key="3">
    <source>
        <dbReference type="Proteomes" id="UP000288168"/>
    </source>
</evidence>
<keyword evidence="1" id="KW-0732">Signal</keyword>
<protein>
    <submittedName>
        <fullName evidence="2">Uncharacterized protein</fullName>
    </submittedName>
</protein>
<dbReference type="EMBL" id="NKCI01000416">
    <property type="protein sequence ID" value="RSL41473.1"/>
    <property type="molecule type" value="Genomic_DNA"/>
</dbReference>
<proteinExistence type="predicted"/>
<sequence>MASNIFAVISFIMSSRAAPLESLQTILTKASPPIQDESSPPTNVPLAKTAAPVNSFEVTRWADFNLATLMEAYRDILNEQVQVKNHAPTELPSIRYLADLKTVAQSCIFPTLQYTTEAGARHIGIRLGRHLPTIDFRPSLRLTGDQTCYPAFTLRSGDEKAHIVGCVQFAKQWHSSDLLGTSSVAKRPIGRLITCCRNANTRYGFIFTSSEVVVIRLSESDTTTPFHVEWQAIPWDASGDNVLTVNLALWFLAMMSLNEDHRPICHPTELLPLNTWSRSVNPDGQVIYQHHLSMRKRFDLPAGAVYTEV</sequence>
<feature type="chain" id="PRO_5019555154" evidence="1">
    <location>
        <begin position="18"/>
        <end position="309"/>
    </location>
</feature>
<dbReference type="OrthoDB" id="4367324at2759"/>